<proteinExistence type="predicted"/>
<sequence>MSAGEGISATLFSWQSVSEVLPSAVVRVDGVQRRVLVDTGCSRSIAHVSCCKAWKEGGVNMVTISCEEWKCEGKGTVCL</sequence>
<accession>A0A5B7HU10</accession>
<dbReference type="Proteomes" id="UP000324222">
    <property type="component" value="Unassembled WGS sequence"/>
</dbReference>
<gene>
    <name evidence="1" type="ORF">E2C01_067060</name>
</gene>
<comment type="caution">
    <text evidence="1">The sequence shown here is derived from an EMBL/GenBank/DDBJ whole genome shotgun (WGS) entry which is preliminary data.</text>
</comment>
<dbReference type="EMBL" id="VSRR010035330">
    <property type="protein sequence ID" value="MPC72747.1"/>
    <property type="molecule type" value="Genomic_DNA"/>
</dbReference>
<keyword evidence="2" id="KW-1185">Reference proteome</keyword>
<evidence type="ECO:0008006" key="3">
    <source>
        <dbReference type="Google" id="ProtNLM"/>
    </source>
</evidence>
<evidence type="ECO:0000313" key="1">
    <source>
        <dbReference type="EMBL" id="MPC72747.1"/>
    </source>
</evidence>
<organism evidence="1 2">
    <name type="scientific">Portunus trituberculatus</name>
    <name type="common">Swimming crab</name>
    <name type="synonym">Neptunus trituberculatus</name>
    <dbReference type="NCBI Taxonomy" id="210409"/>
    <lineage>
        <taxon>Eukaryota</taxon>
        <taxon>Metazoa</taxon>
        <taxon>Ecdysozoa</taxon>
        <taxon>Arthropoda</taxon>
        <taxon>Crustacea</taxon>
        <taxon>Multicrustacea</taxon>
        <taxon>Malacostraca</taxon>
        <taxon>Eumalacostraca</taxon>
        <taxon>Eucarida</taxon>
        <taxon>Decapoda</taxon>
        <taxon>Pleocyemata</taxon>
        <taxon>Brachyura</taxon>
        <taxon>Eubrachyura</taxon>
        <taxon>Portunoidea</taxon>
        <taxon>Portunidae</taxon>
        <taxon>Portuninae</taxon>
        <taxon>Portunus</taxon>
    </lineage>
</organism>
<evidence type="ECO:0000313" key="2">
    <source>
        <dbReference type="Proteomes" id="UP000324222"/>
    </source>
</evidence>
<name>A0A5B7HU10_PORTR</name>
<protein>
    <recommendedName>
        <fullName evidence="3">Peptidase A2 domain-containing protein</fullName>
    </recommendedName>
</protein>
<reference evidence="1 2" key="1">
    <citation type="submission" date="2019-05" db="EMBL/GenBank/DDBJ databases">
        <title>Another draft genome of Portunus trituberculatus and its Hox gene families provides insights of decapod evolution.</title>
        <authorList>
            <person name="Jeong J.-H."/>
            <person name="Song I."/>
            <person name="Kim S."/>
            <person name="Choi T."/>
            <person name="Kim D."/>
            <person name="Ryu S."/>
            <person name="Kim W."/>
        </authorList>
    </citation>
    <scope>NUCLEOTIDE SEQUENCE [LARGE SCALE GENOMIC DNA]</scope>
    <source>
        <tissue evidence="1">Muscle</tissue>
    </source>
</reference>
<dbReference type="AlphaFoldDB" id="A0A5B7HU10"/>
<dbReference type="OrthoDB" id="6375508at2759"/>